<dbReference type="Proteomes" id="UP000557872">
    <property type="component" value="Unassembled WGS sequence"/>
</dbReference>
<name>A0A851GPI3_9BACT</name>
<sequence>MPDEQPQSTPPKQAPMPDGLRTQLEQFKTQLWKIKVAEAILAGFFGLLLSYLLVFGLDRFMETPNSLRLLILVLGVSLFSLFAPYWIRRWVFGHRQENQLARLISRRFPKLGDRLLGVVELQNQQETKETLSPELRSAAMRTVAAETAKRDLLDALPAARHRKGGLVVMALLALSATAMISVPDAGINSLKRWLMPLSNTERYTFTQLDLSNISQPHHVPYGESFSITIPLSENTNRHPDSARAQYGNGEWIEAPLVNRSYTFTFPGQRAKDHIHLEADDARHSLPVEPVIRPEMEQVQAMIELPAYLQRDKVSADLRAGYLSVLEGSQVTIQTTINRAISAAGAKVIHLPKEAPEALPLPESAEAAESATTAETEDPSASPDAHPEQKMVLTINERKLTTPAITMPDHALLIPVEWTDIYNLKPDTSLKIRLENTQDQSPSTYIQGVERQHIMLVEETLSFEVLAEDDYGLKACGLSWEGEFTKPTSQQAAKGELTLAQGAPTKTTLNQSFSFSPINMGIEPQKLILRSWTEDYKPDRKRVYSEPIVLYILTRDEHAQVLKNEFDRAIGELEDIARKEQNLNDENQRIERNDAEKLQDETNLKKIQSQQDAERENKERMQRLTEKMEKLFKDAVRNGEIDKEALQKMGKALQNMRELGAQDLPKVEQKLQDAQSQRNTAEKTKKDLQEAIEEQKKALAKMKQALKDANEANRNFEASTFVNRLKRAATEEDGIASTFIDSIDDLIGATFEELDPVQQRAVKEAHNQQRQTASDVRWIQEDLAHYYARTQKEEHKTLVEEMRSSRIDEAMEFLSNQVASNISVKSLIEAKRQAEQLRKWAKQLEGDQGGGGGGGQGGGQPSQEDKDFEFMLKVMRMIQKEQDIRERTRALEDLKRSLKLETPTN</sequence>
<feature type="coiled-coil region" evidence="1">
    <location>
        <begin position="558"/>
        <end position="633"/>
    </location>
</feature>
<evidence type="ECO:0000256" key="1">
    <source>
        <dbReference type="SAM" id="Coils"/>
    </source>
</evidence>
<feature type="transmembrane region" description="Helical" evidence="3">
    <location>
        <begin position="164"/>
        <end position="182"/>
    </location>
</feature>
<keyword evidence="5" id="KW-1185">Reference proteome</keyword>
<comment type="caution">
    <text evidence="4">The sequence shown here is derived from an EMBL/GenBank/DDBJ whole genome shotgun (WGS) entry which is preliminary data.</text>
</comment>
<feature type="transmembrane region" description="Helical" evidence="3">
    <location>
        <begin position="69"/>
        <end position="87"/>
    </location>
</feature>
<dbReference type="AlphaFoldDB" id="A0A851GPI3"/>
<evidence type="ECO:0000313" key="5">
    <source>
        <dbReference type="Proteomes" id="UP000557872"/>
    </source>
</evidence>
<protein>
    <submittedName>
        <fullName evidence="4">Uncharacterized protein</fullName>
    </submittedName>
</protein>
<feature type="transmembrane region" description="Helical" evidence="3">
    <location>
        <begin position="36"/>
        <end position="57"/>
    </location>
</feature>
<dbReference type="EMBL" id="JACBAZ010000004">
    <property type="protein sequence ID" value="NWK56054.1"/>
    <property type="molecule type" value="Genomic_DNA"/>
</dbReference>
<evidence type="ECO:0000256" key="2">
    <source>
        <dbReference type="SAM" id="MobiDB-lite"/>
    </source>
</evidence>
<accession>A0A851GPI3</accession>
<keyword evidence="3" id="KW-0812">Transmembrane</keyword>
<feature type="coiled-coil region" evidence="1">
    <location>
        <begin position="663"/>
        <end position="718"/>
    </location>
</feature>
<evidence type="ECO:0000256" key="3">
    <source>
        <dbReference type="SAM" id="Phobius"/>
    </source>
</evidence>
<proteinExistence type="predicted"/>
<keyword evidence="3" id="KW-0472">Membrane</keyword>
<gene>
    <name evidence="4" type="ORF">HW115_10560</name>
</gene>
<keyword evidence="3" id="KW-1133">Transmembrane helix</keyword>
<keyword evidence="1" id="KW-0175">Coiled coil</keyword>
<evidence type="ECO:0000313" key="4">
    <source>
        <dbReference type="EMBL" id="NWK56054.1"/>
    </source>
</evidence>
<reference evidence="4 5" key="1">
    <citation type="submission" date="2020-07" db="EMBL/GenBank/DDBJ databases">
        <title>Roseicoccus Jingziensis gen. nov., sp. nov., isolated from coastal seawater.</title>
        <authorList>
            <person name="Feng X."/>
        </authorList>
    </citation>
    <scope>NUCLEOTIDE SEQUENCE [LARGE SCALE GENOMIC DNA]</scope>
    <source>
        <strain evidence="4 5">N1E253</strain>
    </source>
</reference>
<organism evidence="4 5">
    <name type="scientific">Oceaniferula marina</name>
    <dbReference type="NCBI Taxonomy" id="2748318"/>
    <lineage>
        <taxon>Bacteria</taxon>
        <taxon>Pseudomonadati</taxon>
        <taxon>Verrucomicrobiota</taxon>
        <taxon>Verrucomicrobiia</taxon>
        <taxon>Verrucomicrobiales</taxon>
        <taxon>Verrucomicrobiaceae</taxon>
        <taxon>Oceaniferula</taxon>
    </lineage>
</organism>
<dbReference type="RefSeq" id="WP_178932692.1">
    <property type="nucleotide sequence ID" value="NZ_JACBAZ010000004.1"/>
</dbReference>
<feature type="compositionally biased region" description="Gly residues" evidence="2">
    <location>
        <begin position="846"/>
        <end position="859"/>
    </location>
</feature>
<feature type="compositionally biased region" description="Low complexity" evidence="2">
    <location>
        <begin position="356"/>
        <end position="381"/>
    </location>
</feature>
<feature type="region of interest" description="Disordered" evidence="2">
    <location>
        <begin position="356"/>
        <end position="386"/>
    </location>
</feature>
<feature type="region of interest" description="Disordered" evidence="2">
    <location>
        <begin position="843"/>
        <end position="866"/>
    </location>
</feature>